<dbReference type="Proteomes" id="UP000702952">
    <property type="component" value="Unassembled WGS sequence"/>
</dbReference>
<evidence type="ECO:0000313" key="3">
    <source>
        <dbReference type="EMBL" id="NTC32158.1"/>
    </source>
</evidence>
<proteinExistence type="predicted"/>
<dbReference type="AlphaFoldDB" id="A0AA44JEY7"/>
<comment type="caution">
    <text evidence="3">The sequence shown here is derived from an EMBL/GenBank/DDBJ whole genome shotgun (WGS) entry which is preliminary data.</text>
</comment>
<gene>
    <name evidence="3" type="ORF">G6M46_28875</name>
</gene>
<keyword evidence="2" id="KW-1133">Transmembrane helix</keyword>
<sequence length="470" mass="52456">MIQTSGTAVIRHRDTRQVYQISSNELDWEDMSRHERDMGPEVLWVARVYHQELGELEWSVTEYPEGAISGTPGADVNGHELETDFDFQIGYSQPDVDPDDPYEDDDNEDGYVSSLLSSVTSGDAEEMREWFHANYEDPANSLPHSSADGGYQWINGGPYTTLEALQDEFDRTYSFEAIEAVAKSIEDEDGTYDWSPRDRKESSEERIFRLAERLNRHLPLAERIVPNEETGAFKIVANLAAKPNLLRTTLSRVEDALNDCLASASNGLSEQDHEVHKIRRMLSKYADDPQRIEMDATSARNSILKKIRTQELPKSAEIEDLTDALRDAAQGIRGTDPDIAENRHILQSTTIPELSPDVIQIIQDAAPVIEAITEGELQKQMRDDIAVLADYNGQLSGVGRCDGFGHDEIVRVTGRVSRMILAIRKTPEIVKKIADSSTIKVGDIIGSVTGIISFLGGIVTAVSWLIKFFS</sequence>
<evidence type="ECO:0000256" key="1">
    <source>
        <dbReference type="SAM" id="MobiDB-lite"/>
    </source>
</evidence>
<evidence type="ECO:0000313" key="4">
    <source>
        <dbReference type="Proteomes" id="UP000702952"/>
    </source>
</evidence>
<reference evidence="3" key="1">
    <citation type="journal article" date="2020" name="Science">
        <title>Unexpected conservation and global transmission of agrobacterial virulence plasmids.</title>
        <authorList>
            <person name="Weisberg A.J."/>
            <person name="Davis E.W. 2nd"/>
            <person name="Tabima J."/>
            <person name="Belcher M.S."/>
            <person name="Miller M."/>
            <person name="Kuo C.H."/>
            <person name="Loper J.E."/>
            <person name="Grunwald N.J."/>
            <person name="Putnam M.L."/>
            <person name="Chang J.H."/>
        </authorList>
    </citation>
    <scope>NUCLEOTIDE SEQUENCE</scope>
    <source>
        <strain evidence="3">17-1853-1a</strain>
    </source>
</reference>
<feature type="region of interest" description="Disordered" evidence="1">
    <location>
        <begin position="89"/>
        <end position="109"/>
    </location>
</feature>
<dbReference type="EMBL" id="JAAMAY010000046">
    <property type="protein sequence ID" value="NTC32158.1"/>
    <property type="molecule type" value="Genomic_DNA"/>
</dbReference>
<protein>
    <submittedName>
        <fullName evidence="3">Uncharacterized protein</fullName>
    </submittedName>
</protein>
<keyword evidence="2" id="KW-0812">Transmembrane</keyword>
<feature type="transmembrane region" description="Helical" evidence="2">
    <location>
        <begin position="444"/>
        <end position="466"/>
    </location>
</feature>
<feature type="compositionally biased region" description="Acidic residues" evidence="1">
    <location>
        <begin position="96"/>
        <end position="109"/>
    </location>
</feature>
<organism evidence="3 4">
    <name type="scientific">Agrobacterium tumefaciens</name>
    <dbReference type="NCBI Taxonomy" id="358"/>
    <lineage>
        <taxon>Bacteria</taxon>
        <taxon>Pseudomonadati</taxon>
        <taxon>Pseudomonadota</taxon>
        <taxon>Alphaproteobacteria</taxon>
        <taxon>Hyphomicrobiales</taxon>
        <taxon>Rhizobiaceae</taxon>
        <taxon>Rhizobium/Agrobacterium group</taxon>
        <taxon>Agrobacterium</taxon>
        <taxon>Agrobacterium tumefaciens complex</taxon>
    </lineage>
</organism>
<dbReference type="RefSeq" id="WP_141682331.1">
    <property type="nucleotide sequence ID" value="NZ_CP123839.1"/>
</dbReference>
<name>A0AA44JEY7_AGRTU</name>
<evidence type="ECO:0000256" key="2">
    <source>
        <dbReference type="SAM" id="Phobius"/>
    </source>
</evidence>
<keyword evidence="2" id="KW-0472">Membrane</keyword>
<accession>A0AA44JEY7</accession>